<keyword evidence="2" id="KW-0560">Oxidoreductase</keyword>
<accession>A0ABQ2BG14</accession>
<dbReference type="Gene3D" id="3.40.50.720">
    <property type="entry name" value="NAD(P)-binding Rossmann-like Domain"/>
    <property type="match status" value="1"/>
</dbReference>
<dbReference type="SUPFAM" id="SSF53223">
    <property type="entry name" value="Aminoacid dehydrogenase-like, N-terminal domain"/>
    <property type="match status" value="1"/>
</dbReference>
<keyword evidence="6" id="KW-1185">Reference proteome</keyword>
<protein>
    <submittedName>
        <fullName evidence="5">Shikimate 5-dehydrogenase</fullName>
    </submittedName>
</protein>
<evidence type="ECO:0000313" key="6">
    <source>
        <dbReference type="Proteomes" id="UP000645390"/>
    </source>
</evidence>
<comment type="pathway">
    <text evidence="1">Metabolic intermediate biosynthesis; chorismate biosynthesis; chorismate from D-erythrose 4-phosphate and phosphoenolpyruvate: step 4/7.</text>
</comment>
<dbReference type="SUPFAM" id="SSF51735">
    <property type="entry name" value="NAD(P)-binding Rossmann-fold domains"/>
    <property type="match status" value="1"/>
</dbReference>
<dbReference type="InterPro" id="IPR013708">
    <property type="entry name" value="Shikimate_DH-bd_N"/>
</dbReference>
<reference evidence="6" key="1">
    <citation type="journal article" date="2019" name="Int. J. Syst. Evol. Microbiol.">
        <title>The Global Catalogue of Microorganisms (GCM) 10K type strain sequencing project: providing services to taxonomists for standard genome sequencing and annotation.</title>
        <authorList>
            <consortium name="The Broad Institute Genomics Platform"/>
            <consortium name="The Broad Institute Genome Sequencing Center for Infectious Disease"/>
            <person name="Wu L."/>
            <person name="Ma J."/>
        </authorList>
    </citation>
    <scope>NUCLEOTIDE SEQUENCE [LARGE SCALE GENOMIC DNA]</scope>
    <source>
        <strain evidence="6">CCM 8939</strain>
    </source>
</reference>
<evidence type="ECO:0000256" key="2">
    <source>
        <dbReference type="ARBA" id="ARBA00023002"/>
    </source>
</evidence>
<organism evidence="5 6">
    <name type="scientific">Pedobacter mendelii</name>
    <dbReference type="NCBI Taxonomy" id="1908240"/>
    <lineage>
        <taxon>Bacteria</taxon>
        <taxon>Pseudomonadati</taxon>
        <taxon>Bacteroidota</taxon>
        <taxon>Sphingobacteriia</taxon>
        <taxon>Sphingobacteriales</taxon>
        <taxon>Sphingobacteriaceae</taxon>
        <taxon>Pedobacter</taxon>
    </lineage>
</organism>
<name>A0ABQ2BG14_9SPHI</name>
<comment type="caution">
    <text evidence="5">The sequence shown here is derived from an EMBL/GenBank/DDBJ whole genome shotgun (WGS) entry which is preliminary data.</text>
</comment>
<dbReference type="PANTHER" id="PTHR21089">
    <property type="entry name" value="SHIKIMATE DEHYDROGENASE"/>
    <property type="match status" value="1"/>
</dbReference>
<proteinExistence type="predicted"/>
<dbReference type="InterPro" id="IPR022893">
    <property type="entry name" value="Shikimate_DH_fam"/>
</dbReference>
<dbReference type="RefSeq" id="WP_308785469.1">
    <property type="nucleotide sequence ID" value="NZ_BMDJ01000001.1"/>
</dbReference>
<dbReference type="PANTHER" id="PTHR21089:SF1">
    <property type="entry name" value="BIFUNCTIONAL 3-DEHYDROQUINATE DEHYDRATASE_SHIKIMATE DEHYDROGENASE, CHLOROPLASTIC"/>
    <property type="match status" value="1"/>
</dbReference>
<evidence type="ECO:0000313" key="5">
    <source>
        <dbReference type="EMBL" id="GGI23121.1"/>
    </source>
</evidence>
<keyword evidence="3" id="KW-0057">Aromatic amino acid biosynthesis</keyword>
<evidence type="ECO:0000256" key="1">
    <source>
        <dbReference type="ARBA" id="ARBA00004871"/>
    </source>
</evidence>
<dbReference type="Gene3D" id="3.40.50.10860">
    <property type="entry name" value="Leucine Dehydrogenase, chain A, domain 1"/>
    <property type="match status" value="1"/>
</dbReference>
<evidence type="ECO:0000259" key="4">
    <source>
        <dbReference type="Pfam" id="PF08501"/>
    </source>
</evidence>
<feature type="domain" description="Shikimate dehydrogenase substrate binding N-terminal" evidence="4">
    <location>
        <begin position="10"/>
        <end position="92"/>
    </location>
</feature>
<keyword evidence="3" id="KW-0028">Amino-acid biosynthesis</keyword>
<dbReference type="EMBL" id="BMDJ01000001">
    <property type="protein sequence ID" value="GGI23121.1"/>
    <property type="molecule type" value="Genomic_DNA"/>
</dbReference>
<dbReference type="Proteomes" id="UP000645390">
    <property type="component" value="Unassembled WGS sequence"/>
</dbReference>
<gene>
    <name evidence="5" type="ORF">GCM10008119_06080</name>
</gene>
<dbReference type="CDD" id="cd01065">
    <property type="entry name" value="NAD_bind_Shikimate_DH"/>
    <property type="match status" value="1"/>
</dbReference>
<sequence>MKTKMKTYGLIGYPLSHSFSKKYFTEKFLNEGITNHQYELFPIENIKSLPDLLAEQTSLYGLNVTIPHKITVLPFLNDIEEAAEKIGAINCIAIRSFEGETYLKGFNTDAYGFEASLKPLIEPQHTKALIFGDGGAAKAVKYILEKLNIEYKVVVRKAVPGTILYSDITAEILQSHKLLINTTPLGMSPNVDTCPDIDYSQLDESHLAYDLVYNPLETSFLAKAAEQGSKIKNGLEMLHKQAEKAWCIWNNML</sequence>
<dbReference type="InterPro" id="IPR036291">
    <property type="entry name" value="NAD(P)-bd_dom_sf"/>
</dbReference>
<dbReference type="Pfam" id="PF08501">
    <property type="entry name" value="Shikimate_dh_N"/>
    <property type="match status" value="1"/>
</dbReference>
<evidence type="ECO:0000256" key="3">
    <source>
        <dbReference type="ARBA" id="ARBA00023141"/>
    </source>
</evidence>
<dbReference type="InterPro" id="IPR046346">
    <property type="entry name" value="Aminoacid_DH-like_N_sf"/>
</dbReference>